<keyword evidence="2" id="KW-0255">Endonuclease</keyword>
<dbReference type="GO" id="GO:0004519">
    <property type="term" value="F:endonuclease activity"/>
    <property type="evidence" value="ECO:0007669"/>
    <property type="project" value="UniProtKB-KW"/>
</dbReference>
<keyword evidence="2" id="KW-0378">Hydrolase</keyword>
<protein>
    <submittedName>
        <fullName evidence="2">Uma2 family endonuclease</fullName>
    </submittedName>
</protein>
<keyword evidence="2" id="KW-0540">Nuclease</keyword>
<accession>A0ABY5AKA0</accession>
<dbReference type="EMBL" id="CP098611">
    <property type="protein sequence ID" value="USR89608.1"/>
    <property type="molecule type" value="Genomic_DNA"/>
</dbReference>
<dbReference type="InterPro" id="IPR008538">
    <property type="entry name" value="Uma2"/>
</dbReference>
<evidence type="ECO:0000313" key="2">
    <source>
        <dbReference type="EMBL" id="USR89608.1"/>
    </source>
</evidence>
<dbReference type="PANTHER" id="PTHR34107">
    <property type="entry name" value="SLL0198 PROTEIN-RELATED"/>
    <property type="match status" value="1"/>
</dbReference>
<dbReference type="InterPro" id="IPR011335">
    <property type="entry name" value="Restrct_endonuc-II-like"/>
</dbReference>
<name>A0ABY5AKA0_9CYAN</name>
<feature type="domain" description="Putative restriction endonuclease" evidence="1">
    <location>
        <begin position="19"/>
        <end position="199"/>
    </location>
</feature>
<gene>
    <name evidence="2" type="ORF">NEA10_12020</name>
</gene>
<organism evidence="2 3">
    <name type="scientific">Phormidium yuhuli AB48</name>
    <dbReference type="NCBI Taxonomy" id="2940671"/>
    <lineage>
        <taxon>Bacteria</taxon>
        <taxon>Bacillati</taxon>
        <taxon>Cyanobacteriota</taxon>
        <taxon>Cyanophyceae</taxon>
        <taxon>Oscillatoriophycideae</taxon>
        <taxon>Oscillatoriales</taxon>
        <taxon>Oscillatoriaceae</taxon>
        <taxon>Phormidium</taxon>
        <taxon>Phormidium yuhuli</taxon>
    </lineage>
</organism>
<dbReference type="PANTHER" id="PTHR34107:SF2">
    <property type="entry name" value="SLL0888 PROTEIN"/>
    <property type="match status" value="1"/>
</dbReference>
<dbReference type="CDD" id="cd06260">
    <property type="entry name" value="DUF820-like"/>
    <property type="match status" value="1"/>
</dbReference>
<dbReference type="SUPFAM" id="SSF52980">
    <property type="entry name" value="Restriction endonuclease-like"/>
    <property type="match status" value="1"/>
</dbReference>
<dbReference type="RefSeq" id="WP_252660442.1">
    <property type="nucleotide sequence ID" value="NZ_CP098611.1"/>
</dbReference>
<evidence type="ECO:0000313" key="3">
    <source>
        <dbReference type="Proteomes" id="UP001056708"/>
    </source>
</evidence>
<dbReference type="Gene3D" id="3.90.1570.10">
    <property type="entry name" value="tt1808, chain A"/>
    <property type="match status" value="1"/>
</dbReference>
<dbReference type="Pfam" id="PF05685">
    <property type="entry name" value="Uma2"/>
    <property type="match status" value="1"/>
</dbReference>
<sequence>MRIIRKPTDSSLSFHQFLENLPDEAGNYELVNGQIVRRLPTRKHDDIADAITDHLRRQIRQHQQNYHVSGRIFLRTETSSGVQQGRHPDVVVVDRHLWEGSPMAPSALLDPPQLVVEVVSTNWEDDYVDKFEEYQRFAIPEYWIVDYLAVGSRQYLGNPKEPTLFICTLQEDNTYNMTGYRWGDRVTSPSFPQLNLTVETLCNL</sequence>
<dbReference type="Proteomes" id="UP001056708">
    <property type="component" value="Chromosome"/>
</dbReference>
<dbReference type="InterPro" id="IPR012296">
    <property type="entry name" value="Nuclease_put_TT1808"/>
</dbReference>
<keyword evidence="3" id="KW-1185">Reference proteome</keyword>
<reference evidence="2" key="1">
    <citation type="submission" date="2022-06" db="EMBL/GenBank/DDBJ databases">
        <title>Genome sequence of Phormidium yuhuli AB48 isolated from an industrial photobioreactor environment.</title>
        <authorList>
            <person name="Qiu Y."/>
            <person name="Noonan A.J.C."/>
            <person name="Dofher K."/>
            <person name="Koch M."/>
            <person name="Kieft B."/>
            <person name="Lin X."/>
            <person name="Ziels R.M."/>
            <person name="Hallam S.J."/>
        </authorList>
    </citation>
    <scope>NUCLEOTIDE SEQUENCE</scope>
    <source>
        <strain evidence="2">AB48</strain>
    </source>
</reference>
<proteinExistence type="predicted"/>
<evidence type="ECO:0000259" key="1">
    <source>
        <dbReference type="Pfam" id="PF05685"/>
    </source>
</evidence>